<dbReference type="Pfam" id="PF07691">
    <property type="entry name" value="PA14"/>
    <property type="match status" value="1"/>
</dbReference>
<name>A0A089LJ82_PAEBO</name>
<evidence type="ECO:0000256" key="1">
    <source>
        <dbReference type="ARBA" id="ARBA00007754"/>
    </source>
</evidence>
<keyword evidence="8" id="KW-1185">Reference proteome</keyword>
<dbReference type="SUPFAM" id="SSF56988">
    <property type="entry name" value="Anthrax protective antigen"/>
    <property type="match status" value="1"/>
</dbReference>
<dbReference type="InterPro" id="IPR017853">
    <property type="entry name" value="GH"/>
</dbReference>
<gene>
    <name evidence="7" type="ORF">PBOR_26925</name>
</gene>
<organism evidence="7 8">
    <name type="scientific">Paenibacillus borealis</name>
    <dbReference type="NCBI Taxonomy" id="160799"/>
    <lineage>
        <taxon>Bacteria</taxon>
        <taxon>Bacillati</taxon>
        <taxon>Bacillota</taxon>
        <taxon>Bacilli</taxon>
        <taxon>Bacillales</taxon>
        <taxon>Paenibacillaceae</taxon>
        <taxon>Paenibacillus</taxon>
    </lineage>
</organism>
<dbReference type="Gene3D" id="3.20.20.80">
    <property type="entry name" value="Glycosidases"/>
    <property type="match status" value="1"/>
</dbReference>
<comment type="similarity">
    <text evidence="1 4">Belongs to the glycosyl hydrolase 26 family.</text>
</comment>
<keyword evidence="2 4" id="KW-0378">Hydrolase</keyword>
<accession>A0A089LJ82</accession>
<evidence type="ECO:0000313" key="7">
    <source>
        <dbReference type="EMBL" id="AIQ60175.1"/>
    </source>
</evidence>
<evidence type="ECO:0000259" key="6">
    <source>
        <dbReference type="PROSITE" id="PS51820"/>
    </source>
</evidence>
<dbReference type="HOGENOM" id="CLU_018042_0_0_9"/>
<dbReference type="InterPro" id="IPR000805">
    <property type="entry name" value="Glyco_hydro_26"/>
</dbReference>
<protein>
    <submittedName>
        <fullName evidence="7">Glycosyl hydrolase</fullName>
    </submittedName>
</protein>
<dbReference type="PANTHER" id="PTHR40079:SF4">
    <property type="entry name" value="GH26 DOMAIN-CONTAINING PROTEIN-RELATED"/>
    <property type="match status" value="1"/>
</dbReference>
<evidence type="ECO:0000259" key="5">
    <source>
        <dbReference type="PROSITE" id="PS51764"/>
    </source>
</evidence>
<feature type="domain" description="GH26" evidence="5">
    <location>
        <begin position="44"/>
        <end position="337"/>
    </location>
</feature>
<dbReference type="SUPFAM" id="SSF51445">
    <property type="entry name" value="(Trans)glycosidases"/>
    <property type="match status" value="1"/>
</dbReference>
<reference evidence="7" key="1">
    <citation type="submission" date="2014-08" db="EMBL/GenBank/DDBJ databases">
        <title>Comparative genomics of the Paenibacillus odorifer group.</title>
        <authorList>
            <person name="den Bakker H.C."/>
            <person name="Tsai Y.-C.Y.-C."/>
            <person name="Martin N."/>
            <person name="Korlach J."/>
            <person name="Wiedmann M."/>
        </authorList>
    </citation>
    <scope>NUCLEOTIDE SEQUENCE [LARGE SCALE GENOMIC DNA]</scope>
    <source>
        <strain evidence="7">DSM 13188</strain>
    </source>
</reference>
<evidence type="ECO:0000256" key="3">
    <source>
        <dbReference type="ARBA" id="ARBA00023295"/>
    </source>
</evidence>
<dbReference type="SMART" id="SM00758">
    <property type="entry name" value="PA14"/>
    <property type="match status" value="1"/>
</dbReference>
<dbReference type="GO" id="GO:0016985">
    <property type="term" value="F:mannan endo-1,4-beta-mannosidase activity"/>
    <property type="evidence" value="ECO:0007669"/>
    <property type="project" value="InterPro"/>
</dbReference>
<evidence type="ECO:0000256" key="2">
    <source>
        <dbReference type="ARBA" id="ARBA00022801"/>
    </source>
</evidence>
<dbReference type="InterPro" id="IPR011658">
    <property type="entry name" value="PA14_dom"/>
</dbReference>
<feature type="domain" description="PA14" evidence="6">
    <location>
        <begin position="353"/>
        <end position="491"/>
    </location>
</feature>
<dbReference type="PANTHER" id="PTHR40079">
    <property type="entry name" value="MANNAN ENDO-1,4-BETA-MANNOSIDASE E-RELATED"/>
    <property type="match status" value="1"/>
</dbReference>
<dbReference type="KEGG" id="pbd:PBOR_26925"/>
<dbReference type="InterPro" id="IPR022790">
    <property type="entry name" value="GH26_dom"/>
</dbReference>
<sequence>MVEEVEQRILRDLLDSASRLVGDVQWQSAFRSVQMAPADAELGLPASKLLRTLYWLQGQGMISGQHDYLESPDEFSVKLKNTGGSYAGLHGYEMGPISNQTVQQISSQRQAVTDSAIRWHQAGGIVTMSYHANLPGTAPAWANVSMSLSEADFSKYITPGTTQYTALITELDKVAVYLKKLNDAGVPVLWRPYHEMNGGWFWWGQKSSFSVLWEIMFERYTVYHKLHNLLWVWSPNAKNQWCDEPAKYYPGSGRVDVLALDIYDADFKGSHHDSLWDLGRGKLIAIGENGELPPVALLAGSQNKWSYQMTWGKLLYEKNSDAVIKAFMKDNFVFTRDEYAAKAAAMDSSSGGIPKPGLYGQYYNNITLSGTPALTRTDASINFIWRQAAPDPAIGADMFSVRWSGRLSAVYSETYSIYTSSDDGIRVWIDGKLIIDSWMKQSGQERQGSVNLIAGKLHGLKVEYYENQGDARAVLMWESPSQVKSVIPAGALYLP</sequence>
<dbReference type="GO" id="GO:0006080">
    <property type="term" value="P:substituted mannan metabolic process"/>
    <property type="evidence" value="ECO:0007669"/>
    <property type="project" value="InterPro"/>
</dbReference>
<evidence type="ECO:0000313" key="8">
    <source>
        <dbReference type="Proteomes" id="UP000029518"/>
    </source>
</evidence>
<dbReference type="PRINTS" id="PR00739">
    <property type="entry name" value="GLHYDRLASE26"/>
</dbReference>
<dbReference type="Pfam" id="PF02156">
    <property type="entry name" value="Glyco_hydro_26"/>
    <property type="match status" value="1"/>
</dbReference>
<evidence type="ECO:0000256" key="4">
    <source>
        <dbReference type="PROSITE-ProRule" id="PRU01100"/>
    </source>
</evidence>
<proteinExistence type="inferred from homology"/>
<dbReference type="InterPro" id="IPR037524">
    <property type="entry name" value="PA14/GLEYA"/>
</dbReference>
<dbReference type="EMBL" id="CP009285">
    <property type="protein sequence ID" value="AIQ60175.1"/>
    <property type="molecule type" value="Genomic_DNA"/>
</dbReference>
<dbReference type="PROSITE" id="PS51820">
    <property type="entry name" value="PA14"/>
    <property type="match status" value="1"/>
</dbReference>
<dbReference type="PROSITE" id="PS51764">
    <property type="entry name" value="GH26"/>
    <property type="match status" value="1"/>
</dbReference>
<dbReference type="Gene3D" id="3.90.182.10">
    <property type="entry name" value="Toxin - Anthrax Protective Antigen,domain 1"/>
    <property type="match status" value="1"/>
</dbReference>
<dbReference type="Proteomes" id="UP000029518">
    <property type="component" value="Chromosome"/>
</dbReference>
<dbReference type="AlphaFoldDB" id="A0A089LJ82"/>
<feature type="active site" description="Proton donor" evidence="4">
    <location>
        <position position="195"/>
    </location>
</feature>
<feature type="active site" description="Nucleophile" evidence="4">
    <location>
        <position position="288"/>
    </location>
</feature>
<keyword evidence="3 4" id="KW-0326">Glycosidase</keyword>